<name>A0A127K426_9RHOO</name>
<dbReference type="AlphaFoldDB" id="A0A127K426"/>
<sequence>MKTPAHFLNAEFVESKVLPVVIAFGLGVLVTTHAARAEIDHWADTYGELLREVETVRIACGLQPDPDAVAAIYTAHAMAAPVPQEVRQ</sequence>
<dbReference type="EMBL" id="CP014646">
    <property type="protein sequence ID" value="AMO36707.1"/>
    <property type="molecule type" value="Genomic_DNA"/>
</dbReference>
<keyword evidence="2" id="KW-1185">Reference proteome</keyword>
<accession>A0A127K426</accession>
<proteinExistence type="predicted"/>
<evidence type="ECO:0000313" key="2">
    <source>
        <dbReference type="Proteomes" id="UP000036902"/>
    </source>
</evidence>
<dbReference type="Proteomes" id="UP000036902">
    <property type="component" value="Chromosome"/>
</dbReference>
<dbReference type="KEGG" id="thu:AC731_006990"/>
<evidence type="ECO:0000313" key="1">
    <source>
        <dbReference type="EMBL" id="AMO36707.1"/>
    </source>
</evidence>
<dbReference type="STRING" id="1134435.AC731_006990"/>
<protein>
    <submittedName>
        <fullName evidence="1">Uncharacterized protein</fullName>
    </submittedName>
</protein>
<dbReference type="RefSeq" id="WP_048702953.1">
    <property type="nucleotide sequence ID" value="NZ_CP014646.1"/>
</dbReference>
<reference evidence="2" key="1">
    <citation type="submission" date="2016-03" db="EMBL/GenBank/DDBJ databases">
        <authorList>
            <person name="Ma C."/>
            <person name="Zhou S."/>
            <person name="Yang G."/>
        </authorList>
    </citation>
    <scope>NUCLEOTIDE SEQUENCE [LARGE SCALE GENOMIC DNA]</scope>
    <source>
        <strain evidence="2">SgZ-1</strain>
    </source>
</reference>
<gene>
    <name evidence="1" type="ORF">AC731_006990</name>
</gene>
<organism evidence="1 2">
    <name type="scientific">Thauera humireducens</name>
    <dbReference type="NCBI Taxonomy" id="1134435"/>
    <lineage>
        <taxon>Bacteria</taxon>
        <taxon>Pseudomonadati</taxon>
        <taxon>Pseudomonadota</taxon>
        <taxon>Betaproteobacteria</taxon>
        <taxon>Rhodocyclales</taxon>
        <taxon>Zoogloeaceae</taxon>
        <taxon>Thauera</taxon>
    </lineage>
</organism>